<dbReference type="GO" id="GO:0005814">
    <property type="term" value="C:centriole"/>
    <property type="evidence" value="ECO:0007669"/>
    <property type="project" value="UniProtKB-SubCell"/>
</dbReference>
<dbReference type="SUPFAM" id="SSF52047">
    <property type="entry name" value="RNI-like"/>
    <property type="match status" value="1"/>
</dbReference>
<evidence type="ECO:0000256" key="13">
    <source>
        <dbReference type="SAM" id="MobiDB-lite"/>
    </source>
</evidence>
<evidence type="ECO:0000256" key="8">
    <source>
        <dbReference type="ARBA" id="ARBA00060239"/>
    </source>
</evidence>
<dbReference type="GO" id="GO:0036064">
    <property type="term" value="C:ciliary basal body"/>
    <property type="evidence" value="ECO:0007669"/>
    <property type="project" value="Ensembl"/>
</dbReference>
<dbReference type="GO" id="GO:0031397">
    <property type="term" value="P:negative regulation of protein ubiquitination"/>
    <property type="evidence" value="ECO:0007669"/>
    <property type="project" value="Ensembl"/>
</dbReference>
<dbReference type="Proteomes" id="UP000233100">
    <property type="component" value="Chromosome 15"/>
</dbReference>
<evidence type="ECO:0000256" key="10">
    <source>
        <dbReference type="ARBA" id="ARBA00063880"/>
    </source>
</evidence>
<dbReference type="FunFam" id="3.80.10.10:FF:000070">
    <property type="entry name" value="Centrosomal protein of 78 kDa"/>
    <property type="match status" value="1"/>
</dbReference>
<feature type="compositionally biased region" description="Low complexity" evidence="13">
    <location>
        <begin position="768"/>
        <end position="780"/>
    </location>
</feature>
<keyword evidence="7" id="KW-0966">Cell projection</keyword>
<evidence type="ECO:0000256" key="7">
    <source>
        <dbReference type="ARBA" id="ARBA00023273"/>
    </source>
</evidence>
<dbReference type="GO" id="GO:0030317">
    <property type="term" value="P:flagellated sperm motility"/>
    <property type="evidence" value="ECO:0007669"/>
    <property type="project" value="Ensembl"/>
</dbReference>
<keyword evidence="15" id="KW-1185">Reference proteome</keyword>
<feature type="coiled-coil region" evidence="12">
    <location>
        <begin position="458"/>
        <end position="502"/>
    </location>
</feature>
<feature type="compositionally biased region" description="Basic and acidic residues" evidence="13">
    <location>
        <begin position="721"/>
        <end position="735"/>
    </location>
</feature>
<sequence length="809" mass="89803">MIDSVKLRRDSAADFFSHYEYLCALQDSVPLPAVRACLREGVLDFNADRLRGVDWAPLLSTLKINKDLPLISIKSFFQPWLGDTGSDINKFCRSRVPAIRYKDVTFQLCKALKGCLSISSVLKNLELNGLILRERDLTILAKGLNKSTSLVHLSLANCPIGDGGLEIICQGIKSSITLKTVNFTGCNLTWQGADHMAKILKYQTMRRHEETWAESLRYRRPDLDCMAGLRRITLNCNTLIGDLGASAFADSLSEDLWLRALDLQQCGLTNEGAKALLEALETNTTLVVLDIRKNPLIDHSMMKAVIKKVLQNGSSAKSEYQWITSPSVKEPSKTAKQKKRTIILGSGHKGKATIRIVIWRHRGLATKKPVSSGRKHSLGKEYAPAPLPPGVSGFLPWRTAERAKRHRGFPLIKTRDIYNQLQQPGFPVTVTVESPSSSEIEEVDDSSESVHEVPEKTSIKQEALQEKLEECLKQLKEERVIRLKADKRVSELEHENAQLRNINFSLSEALHAQSLTNMILDDEGVLGSIENSFQKFHAFLDLLKDAGLGQLATMAGIDQSDFQLLGHPQMTSTVSNPPKEEKKALEDERPEPKQNALGQMQNIQVSICMQSAYNEGTLMKFQKITGDARIPLPLDSFPVPVSTPETLGTSNDNLGVPAAEQRQESFEGFIARMCSPLPDATSGTGSQRKEEELSRNSRSSSEKKTKTGEYTKKHSGKKHPGKDLHSCSDSPENRKSKGTGETSSLVNESIKNRSLKKSVSVKKENRIVTVSSKTNKSKSSPLEHSESDTLGSDFEFQESIHSLSRLSYD</sequence>
<evidence type="ECO:0000256" key="9">
    <source>
        <dbReference type="ARBA" id="ARBA00061070"/>
    </source>
</evidence>
<dbReference type="AlphaFoldDB" id="A0A2K5UJR6"/>
<feature type="compositionally biased region" description="Polar residues" evidence="13">
    <location>
        <begin position="739"/>
        <end position="749"/>
    </location>
</feature>
<accession>A0A2K5UJR6</accession>
<dbReference type="GO" id="GO:0061512">
    <property type="term" value="P:protein localization to cilium"/>
    <property type="evidence" value="ECO:0007669"/>
    <property type="project" value="Ensembl"/>
</dbReference>
<name>A0A2K5UJR6_MACFA</name>
<keyword evidence="3" id="KW-0963">Cytoplasm</keyword>
<evidence type="ECO:0000256" key="4">
    <source>
        <dbReference type="ARBA" id="ARBA00022794"/>
    </source>
</evidence>
<keyword evidence="6" id="KW-0206">Cytoskeleton</keyword>
<feature type="compositionally biased region" description="Basic and acidic residues" evidence="13">
    <location>
        <begin position="687"/>
        <end position="712"/>
    </location>
</feature>
<reference evidence="14" key="2">
    <citation type="submission" date="2025-08" db="UniProtKB">
        <authorList>
            <consortium name="Ensembl"/>
        </authorList>
    </citation>
    <scope>IDENTIFICATION</scope>
</reference>
<evidence type="ECO:0000313" key="14">
    <source>
        <dbReference type="Ensembl" id="ENSMFAP00000012645.2"/>
    </source>
</evidence>
<dbReference type="GeneTree" id="ENSGT00390000013287"/>
<dbReference type="GO" id="GO:0044782">
    <property type="term" value="P:cilium organization"/>
    <property type="evidence" value="ECO:0007669"/>
    <property type="project" value="Ensembl"/>
</dbReference>
<evidence type="ECO:0000256" key="1">
    <source>
        <dbReference type="ARBA" id="ARBA00004114"/>
    </source>
</evidence>
<dbReference type="Gene3D" id="3.80.10.10">
    <property type="entry name" value="Ribonuclease Inhibitor"/>
    <property type="match status" value="2"/>
</dbReference>
<dbReference type="GO" id="GO:0071539">
    <property type="term" value="P:protein localization to centrosome"/>
    <property type="evidence" value="ECO:0007669"/>
    <property type="project" value="Ensembl"/>
</dbReference>
<feature type="compositionally biased region" description="Polar residues" evidence="13">
    <location>
        <begin position="799"/>
        <end position="809"/>
    </location>
</feature>
<dbReference type="GO" id="GO:0005813">
    <property type="term" value="C:centrosome"/>
    <property type="evidence" value="ECO:0007669"/>
    <property type="project" value="Ensembl"/>
</dbReference>
<comment type="subcellular location">
    <subcellularLocation>
        <location evidence="2">Cytoplasm</location>
        <location evidence="2">Cytoskeleton</location>
        <location evidence="2">Cilium basal body</location>
    </subcellularLocation>
    <subcellularLocation>
        <location evidence="1">Cytoplasm</location>
        <location evidence="1">Cytoskeleton</location>
        <location evidence="1">Microtubule organizing center</location>
        <location evidence="1">Centrosome</location>
        <location evidence="1">Centriole</location>
    </subcellularLocation>
</comment>
<protein>
    <recommendedName>
        <fullName evidence="11">Centrosomal protein of 78 kDa</fullName>
    </recommendedName>
</protein>
<dbReference type="InterPro" id="IPR026212">
    <property type="entry name" value="Cep78"/>
</dbReference>
<dbReference type="InterPro" id="IPR032675">
    <property type="entry name" value="LRR_dom_sf"/>
</dbReference>
<evidence type="ECO:0000256" key="11">
    <source>
        <dbReference type="ARBA" id="ARBA00069623"/>
    </source>
</evidence>
<dbReference type="PANTHER" id="PTHR24110:SF3">
    <property type="entry name" value="CENTROSOMAL PROTEIN OF 78 KDA"/>
    <property type="match status" value="1"/>
</dbReference>
<reference evidence="14 15" key="1">
    <citation type="submission" date="2013-03" db="EMBL/GenBank/DDBJ databases">
        <authorList>
            <person name="Warren W."/>
            <person name="Wilson R.K."/>
        </authorList>
    </citation>
    <scope>NUCLEOTIDE SEQUENCE</scope>
</reference>
<dbReference type="InterPro" id="IPR001611">
    <property type="entry name" value="Leu-rich_rpt"/>
</dbReference>
<feature type="region of interest" description="Disordered" evidence="13">
    <location>
        <begin position="568"/>
        <end position="598"/>
    </location>
</feature>
<evidence type="ECO:0000256" key="5">
    <source>
        <dbReference type="ARBA" id="ARBA00023069"/>
    </source>
</evidence>
<gene>
    <name evidence="14" type="primary">CEP78</name>
</gene>
<evidence type="ECO:0000256" key="3">
    <source>
        <dbReference type="ARBA" id="ARBA00022490"/>
    </source>
</evidence>
<comment type="function">
    <text evidence="8">Centriole wall protein that localizes to mature centrioles and regulates centriole and cilia biogenesis. Involved in centrosome duplication: required for efficient PLK4 centrosomal localization and PLK4-induced overduplication of centrioles. Involved in cilium biogenesis and controls cilium length. Acts as a regulator of protein stability by preventing ubiquitination of centrosomal proteins, such as CCP110 and tektins. Associates with the EDVP complex, preventing ubiquitination and degradation of CCP110. Promotes deubiquitination of tektin proteins (TEKT1, TEKT2, TEK3, TEKT4 and TEKT5) via its interaction with USP16.</text>
</comment>
<dbReference type="FunFam" id="3.80.10.10:FF:000057">
    <property type="entry name" value="Centrosomal protein of 78 kDa"/>
    <property type="match status" value="1"/>
</dbReference>
<dbReference type="SMART" id="SM00368">
    <property type="entry name" value="LRR_RI"/>
    <property type="match status" value="4"/>
</dbReference>
<feature type="region of interest" description="Disordered" evidence="13">
    <location>
        <begin position="437"/>
        <end position="458"/>
    </location>
</feature>
<dbReference type="VEuPathDB" id="HostDB:ENSMFAG00000023050"/>
<evidence type="ECO:0000313" key="15">
    <source>
        <dbReference type="Proteomes" id="UP000233100"/>
    </source>
</evidence>
<keyword evidence="5" id="KW-0969">Cilium</keyword>
<keyword evidence="4" id="KW-0970">Cilium biogenesis/degradation</keyword>
<feature type="region of interest" description="Disordered" evidence="13">
    <location>
        <begin position="674"/>
        <end position="809"/>
    </location>
</feature>
<proteinExistence type="inferred from homology"/>
<dbReference type="Pfam" id="PF13516">
    <property type="entry name" value="LRR_6"/>
    <property type="match status" value="2"/>
</dbReference>
<dbReference type="Bgee" id="ENSMFAG00000023050">
    <property type="expression patterns" value="Expressed in thymus and 13 other cell types or tissues"/>
</dbReference>
<dbReference type="PANTHER" id="PTHR24110">
    <property type="entry name" value="CENTROSOMAL PROTEIN OF 78 KDA"/>
    <property type="match status" value="1"/>
</dbReference>
<feature type="compositionally biased region" description="Basic and acidic residues" evidence="13">
    <location>
        <begin position="448"/>
        <end position="458"/>
    </location>
</feature>
<comment type="similarity">
    <text evidence="9">Belongs to the CEP78 family.</text>
</comment>
<keyword evidence="12" id="KW-0175">Coiled coil</keyword>
<dbReference type="PRINTS" id="PR02062">
    <property type="entry name" value="CENTROSOME78"/>
</dbReference>
<feature type="compositionally biased region" description="Basic and acidic residues" evidence="13">
    <location>
        <begin position="578"/>
        <end position="592"/>
    </location>
</feature>
<evidence type="ECO:0000256" key="6">
    <source>
        <dbReference type="ARBA" id="ARBA00023212"/>
    </source>
</evidence>
<evidence type="ECO:0000256" key="2">
    <source>
        <dbReference type="ARBA" id="ARBA00004120"/>
    </source>
</evidence>
<dbReference type="Ensembl" id="ENSMFAT00000059486.2">
    <property type="protein sequence ID" value="ENSMFAP00000012645.2"/>
    <property type="gene ID" value="ENSMFAG00000023050.2"/>
</dbReference>
<reference evidence="14" key="3">
    <citation type="submission" date="2025-09" db="UniProtKB">
        <authorList>
            <consortium name="Ensembl"/>
        </authorList>
    </citation>
    <scope>IDENTIFICATION</scope>
</reference>
<organism evidence="14 15">
    <name type="scientific">Macaca fascicularis</name>
    <name type="common">Crab-eating macaque</name>
    <name type="synonym">Cynomolgus monkey</name>
    <dbReference type="NCBI Taxonomy" id="9541"/>
    <lineage>
        <taxon>Eukaryota</taxon>
        <taxon>Metazoa</taxon>
        <taxon>Chordata</taxon>
        <taxon>Craniata</taxon>
        <taxon>Vertebrata</taxon>
        <taxon>Euteleostomi</taxon>
        <taxon>Mammalia</taxon>
        <taxon>Eutheria</taxon>
        <taxon>Euarchontoglires</taxon>
        <taxon>Primates</taxon>
        <taxon>Haplorrhini</taxon>
        <taxon>Catarrhini</taxon>
        <taxon>Cercopithecidae</taxon>
        <taxon>Cercopithecinae</taxon>
        <taxon>Macaca</taxon>
    </lineage>
</organism>
<evidence type="ECO:0000256" key="12">
    <source>
        <dbReference type="SAM" id="Coils"/>
    </source>
</evidence>
<comment type="subunit">
    <text evidence="10">Interacts with PLK4. Interacts with FAM161A. Interacts with IFT20; regulating IFT20 stability and localization. Interacts with TTC21A; regulating TTC21A stability and localization. Interacts with USP16; promoting USP16-dependent deubiquitination of tektins. Interacts with DCAF1/VPRBP; promoting localization of the EDVP complex to centrosomes. Interacts with CEP350; promoting CEP78 localization to centrosome and centriole.</text>
</comment>